<evidence type="ECO:0000256" key="1">
    <source>
        <dbReference type="ARBA" id="ARBA00001913"/>
    </source>
</evidence>
<protein>
    <submittedName>
        <fullName evidence="6">GH92 family glycosyl hydrolase</fullName>
        <ecNumber evidence="6">3.2.1.-</ecNumber>
    </submittedName>
</protein>
<feature type="domain" description="Glycosyl hydrolase family 92" evidence="4">
    <location>
        <begin position="281"/>
        <end position="740"/>
    </location>
</feature>
<feature type="domain" description="Glycosyl hydrolase family 92 N-terminal" evidence="5">
    <location>
        <begin position="36"/>
        <end position="271"/>
    </location>
</feature>
<dbReference type="Gene3D" id="2.70.98.10">
    <property type="match status" value="1"/>
</dbReference>
<evidence type="ECO:0000313" key="7">
    <source>
        <dbReference type="Proteomes" id="UP001172083"/>
    </source>
</evidence>
<evidence type="ECO:0000256" key="2">
    <source>
        <dbReference type="ARBA" id="ARBA00011245"/>
    </source>
</evidence>
<comment type="caution">
    <text evidence="6">The sequence shown here is derived from an EMBL/GenBank/DDBJ whole genome shotgun (WGS) entry which is preliminary data.</text>
</comment>
<dbReference type="Gene3D" id="1.20.1050.60">
    <property type="entry name" value="alpha-1,2-mannosidase"/>
    <property type="match status" value="1"/>
</dbReference>
<dbReference type="Pfam" id="PF17678">
    <property type="entry name" value="Glyco_hydro_92N"/>
    <property type="match status" value="1"/>
</dbReference>
<dbReference type="GO" id="GO:0016798">
    <property type="term" value="F:hydrolase activity, acting on glycosyl bonds"/>
    <property type="evidence" value="ECO:0007669"/>
    <property type="project" value="UniProtKB-KW"/>
</dbReference>
<dbReference type="SUPFAM" id="SSF48208">
    <property type="entry name" value="Six-hairpin glycosidases"/>
    <property type="match status" value="1"/>
</dbReference>
<comment type="subunit">
    <text evidence="2">Monomer.</text>
</comment>
<gene>
    <name evidence="6" type="ORF">QQ020_18100</name>
</gene>
<dbReference type="InterPro" id="IPR012939">
    <property type="entry name" value="Glyco_hydro_92"/>
</dbReference>
<dbReference type="InterPro" id="IPR005887">
    <property type="entry name" value="GH92_a_mannosidase_put"/>
</dbReference>
<keyword evidence="3" id="KW-0106">Calcium</keyword>
<evidence type="ECO:0000259" key="5">
    <source>
        <dbReference type="Pfam" id="PF17678"/>
    </source>
</evidence>
<sequence length="754" mass="84605">MRNIYIIGCCSLLQLILSCTGVKEQPALEDDSLVQYVDPFIGTGAHGHTFPGATVPFGMVQLSPDNGTGGWDWCSGYHYSDSIIVGFSHTHLSGTGIGDLADVLVMPTTKRVDLTKAIGNRDDYDFKSHFDHESEEASPGYYSVHLKDVAIDVALTATKRAGFHRYSYPQGEPQQVVLDLSYSVNWDKPVATALKFENDTLITGFRYSEGWAKDQRVYFAMAFSRPIIGYETADSTSMQPATTEFTGGKLKTLLHFENDGDRILLLKTGLSSASVDGAVKSLNEIPGWDFGAIKAKAESQWEQELSKIRITSNDTALKRTFYTAMYHSNLAPVIFSDHNQEYKGVNGKVMKADGYQRYDIFSLWDTYRAAHPLFTILQPDRVGDMVNSMLAHYQEYGLLPVWSLLGNETNTMTGYHAIPVIADAYLKGFQGFDIQLAYEAMKTSAMQNIRGVQFYKEHDFIPADLEVESVTKTLEYAFDDWCIAQIAKSLNYQDDYNYFLKRSQSFRHLFDSVSGFMRGKLSNGQWRVPFDPKRSDHRVNTDYTEGNAWQHTWYVPQDVPGLIDIMGGRERFIAKLDSLFTISSDITGENVSVDISGLIGQYAHGNEPSHHVAYLYNYADAAWKTQERVTEILSSQYNDRPDGLCGNDDCGQMSAWYIFSSLGFYPVNPAESKYAIGRPLHEKSVIRLSEGKTFTVTAENLSENNIYVQSATLNDIPLNEPFLTHDQIINGGKMVFVMGSSPNKNWNNSVNEDN</sequence>
<dbReference type="InterPro" id="IPR041371">
    <property type="entry name" value="GH92_N"/>
</dbReference>
<evidence type="ECO:0000256" key="3">
    <source>
        <dbReference type="ARBA" id="ARBA00022837"/>
    </source>
</evidence>
<dbReference type="InterPro" id="IPR008928">
    <property type="entry name" value="6-hairpin_glycosidase_sf"/>
</dbReference>
<dbReference type="Proteomes" id="UP001172083">
    <property type="component" value="Unassembled WGS sequence"/>
</dbReference>
<name>A0ABT8L8A5_9BACT</name>
<organism evidence="6 7">
    <name type="scientific">Agaribacillus aureus</name>
    <dbReference type="NCBI Taxonomy" id="3051825"/>
    <lineage>
        <taxon>Bacteria</taxon>
        <taxon>Pseudomonadati</taxon>
        <taxon>Bacteroidota</taxon>
        <taxon>Cytophagia</taxon>
        <taxon>Cytophagales</taxon>
        <taxon>Splendidivirgaceae</taxon>
        <taxon>Agaribacillus</taxon>
    </lineage>
</organism>
<accession>A0ABT8L8A5</accession>
<keyword evidence="7" id="KW-1185">Reference proteome</keyword>
<dbReference type="InterPro" id="IPR050883">
    <property type="entry name" value="PNGase"/>
</dbReference>
<dbReference type="PANTHER" id="PTHR12143">
    <property type="entry name" value="PEPTIDE N-GLYCANASE PNGASE -RELATED"/>
    <property type="match status" value="1"/>
</dbReference>
<dbReference type="EC" id="3.2.1.-" evidence="6"/>
<evidence type="ECO:0000313" key="6">
    <source>
        <dbReference type="EMBL" id="MDN5213994.1"/>
    </source>
</evidence>
<reference evidence="6" key="1">
    <citation type="submission" date="2023-06" db="EMBL/GenBank/DDBJ databases">
        <title>Genomic of Agaribacillus aureum.</title>
        <authorList>
            <person name="Wang G."/>
        </authorList>
    </citation>
    <scope>NUCLEOTIDE SEQUENCE</scope>
    <source>
        <strain evidence="6">BMA12</strain>
    </source>
</reference>
<dbReference type="Gene3D" id="3.30.2080.10">
    <property type="entry name" value="GH92 mannosidase domain"/>
    <property type="match status" value="1"/>
</dbReference>
<keyword evidence="6" id="KW-0378">Hydrolase</keyword>
<comment type="cofactor">
    <cofactor evidence="1">
        <name>Ca(2+)</name>
        <dbReference type="ChEBI" id="CHEBI:29108"/>
    </cofactor>
</comment>
<keyword evidence="6" id="KW-0326">Glycosidase</keyword>
<dbReference type="Gene3D" id="1.20.1610.10">
    <property type="entry name" value="alpha-1,2-mannosidases domains"/>
    <property type="match status" value="1"/>
</dbReference>
<dbReference type="NCBIfam" id="TIGR01180">
    <property type="entry name" value="aman2_put"/>
    <property type="match status" value="1"/>
</dbReference>
<dbReference type="InterPro" id="IPR014718">
    <property type="entry name" value="GH-type_carb-bd"/>
</dbReference>
<dbReference type="EMBL" id="JAUJEB010000004">
    <property type="protein sequence ID" value="MDN5213994.1"/>
    <property type="molecule type" value="Genomic_DNA"/>
</dbReference>
<dbReference type="Pfam" id="PF07971">
    <property type="entry name" value="Glyco_hydro_92"/>
    <property type="match status" value="1"/>
</dbReference>
<proteinExistence type="predicted"/>
<dbReference type="RefSeq" id="WP_346759332.1">
    <property type="nucleotide sequence ID" value="NZ_JAUJEB010000004.1"/>
</dbReference>
<dbReference type="PANTHER" id="PTHR12143:SF39">
    <property type="entry name" value="SECRETED PROTEIN"/>
    <property type="match status" value="1"/>
</dbReference>
<dbReference type="PROSITE" id="PS51257">
    <property type="entry name" value="PROKAR_LIPOPROTEIN"/>
    <property type="match status" value="1"/>
</dbReference>
<evidence type="ECO:0000259" key="4">
    <source>
        <dbReference type="Pfam" id="PF07971"/>
    </source>
</evidence>